<protein>
    <submittedName>
        <fullName evidence="1">Uncharacterized protein</fullName>
    </submittedName>
</protein>
<keyword evidence="2" id="KW-1185">Reference proteome</keyword>
<dbReference type="KEGG" id="ccb:Clocel_2958"/>
<dbReference type="AlphaFoldDB" id="D9SSY8"/>
<gene>
    <name evidence="1" type="ordered locus">Clocel_2958</name>
</gene>
<reference evidence="1 2" key="1">
    <citation type="submission" date="2010-08" db="EMBL/GenBank/DDBJ databases">
        <title>Complete sequence of Clostridium cellulovorans 743B.</title>
        <authorList>
            <consortium name="US DOE Joint Genome Institute"/>
            <person name="Lucas S."/>
            <person name="Copeland A."/>
            <person name="Lapidus A."/>
            <person name="Cheng J.-F."/>
            <person name="Bruce D."/>
            <person name="Goodwin L."/>
            <person name="Pitluck S."/>
            <person name="Chertkov O."/>
            <person name="Detter J.C."/>
            <person name="Han C."/>
            <person name="Tapia R."/>
            <person name="Land M."/>
            <person name="Hauser L."/>
            <person name="Chang Y.-J."/>
            <person name="Jeffries C."/>
            <person name="Kyrpides N."/>
            <person name="Ivanova N."/>
            <person name="Mikhailova N."/>
            <person name="Hemme C.L."/>
            <person name="Woyke T."/>
        </authorList>
    </citation>
    <scope>NUCLEOTIDE SEQUENCE [LARGE SCALE GENOMIC DNA]</scope>
    <source>
        <strain evidence="2">ATCC 35296 / DSM 3052 / OCM 3 / 743B</strain>
    </source>
</reference>
<sequence>MKKGDNEGRKSFSFYLTLLNKFDIINLDIFESRCNYGFASKNFYRNC</sequence>
<proteinExistence type="predicted"/>
<dbReference type="STRING" id="573061.Clocel_2958"/>
<evidence type="ECO:0000313" key="1">
    <source>
        <dbReference type="EMBL" id="ADL52650.1"/>
    </source>
</evidence>
<dbReference type="Proteomes" id="UP000002730">
    <property type="component" value="Chromosome"/>
</dbReference>
<organism evidence="1 2">
    <name type="scientific">Clostridium cellulovorans (strain ATCC 35296 / DSM 3052 / OCM 3 / 743B)</name>
    <dbReference type="NCBI Taxonomy" id="573061"/>
    <lineage>
        <taxon>Bacteria</taxon>
        <taxon>Bacillati</taxon>
        <taxon>Bacillota</taxon>
        <taxon>Clostridia</taxon>
        <taxon>Eubacteriales</taxon>
        <taxon>Clostridiaceae</taxon>
        <taxon>Clostridium</taxon>
    </lineage>
</organism>
<dbReference type="EMBL" id="CP002160">
    <property type="protein sequence ID" value="ADL52650.1"/>
    <property type="molecule type" value="Genomic_DNA"/>
</dbReference>
<dbReference type="HOGENOM" id="CLU_3166404_0_0_9"/>
<evidence type="ECO:0000313" key="2">
    <source>
        <dbReference type="Proteomes" id="UP000002730"/>
    </source>
</evidence>
<name>D9SSY8_CLOC7</name>
<accession>D9SSY8</accession>